<dbReference type="Pfam" id="PF00724">
    <property type="entry name" value="Oxidored_FMN"/>
    <property type="match status" value="1"/>
</dbReference>
<dbReference type="PANTHER" id="PTHR43656:SF2">
    <property type="entry name" value="BINDING OXIDOREDUCTASE, PUTATIVE (AFU_ORTHOLOGUE AFUA_2G08260)-RELATED"/>
    <property type="match status" value="1"/>
</dbReference>
<proteinExistence type="predicted"/>
<evidence type="ECO:0000256" key="1">
    <source>
        <dbReference type="ARBA" id="ARBA00022630"/>
    </source>
</evidence>
<name>A0ABS1T5N5_9CLOT</name>
<sequence length="362" mass="41133">MKRLFEETKLGNIAIKNRFIRSATWENMADKDGHLTEKLYDTYKVLACNELGLIITGYANIVKEEQPNPGMMGIYNDSFISEYKKLTNIVHTGGSKIVLQIAYGGTKTTYNVGERIIYAPSEVPEIGTKVTGKTMTKEEIDYIVNAFAEAGRRAKESGFDGVEIHGAHTYLINQFLSPYYNRRTDEYGGSLENRMRFLLEIYYKMREKVGKDFTILVKLTATEFFEGGLNFEETKEICRKLEEAGVDAIELSGNVHGKARNMAGEVYDNYAIQKEGYFTEYAKIISDELKIPIITVGGFRDINSIEKVLNETNITYFALSRPLLAEPDLIKRWKTGDRKRAICVSCSRCRTPEGNYCTVFNK</sequence>
<dbReference type="InterPro" id="IPR001155">
    <property type="entry name" value="OxRdtase_FMN_N"/>
</dbReference>
<evidence type="ECO:0000313" key="5">
    <source>
        <dbReference type="Proteomes" id="UP000632377"/>
    </source>
</evidence>
<dbReference type="SUPFAM" id="SSF51395">
    <property type="entry name" value="FMN-linked oxidoreductases"/>
    <property type="match status" value="1"/>
</dbReference>
<dbReference type="RefSeq" id="WP_202747271.1">
    <property type="nucleotide sequence ID" value="NZ_JAESWC010000001.1"/>
</dbReference>
<keyword evidence="1" id="KW-0285">Flavoprotein</keyword>
<dbReference type="InterPro" id="IPR051799">
    <property type="entry name" value="NADH_flavin_oxidoreductase"/>
</dbReference>
<keyword evidence="2" id="KW-0560">Oxidoreductase</keyword>
<keyword evidence="5" id="KW-1185">Reference proteome</keyword>
<organism evidence="4 5">
    <name type="scientific">Clostridium rhizosphaerae</name>
    <dbReference type="NCBI Taxonomy" id="2803861"/>
    <lineage>
        <taxon>Bacteria</taxon>
        <taxon>Bacillati</taxon>
        <taxon>Bacillota</taxon>
        <taxon>Clostridia</taxon>
        <taxon>Eubacteriales</taxon>
        <taxon>Clostridiaceae</taxon>
        <taxon>Clostridium</taxon>
    </lineage>
</organism>
<gene>
    <name evidence="4" type="ORF">JK636_02605</name>
</gene>
<evidence type="ECO:0000256" key="2">
    <source>
        <dbReference type="ARBA" id="ARBA00023002"/>
    </source>
</evidence>
<dbReference type="CDD" id="cd02803">
    <property type="entry name" value="OYE_like_FMN_family"/>
    <property type="match status" value="1"/>
</dbReference>
<dbReference type="Proteomes" id="UP000632377">
    <property type="component" value="Unassembled WGS sequence"/>
</dbReference>
<reference evidence="4 5" key="1">
    <citation type="submission" date="2021-01" db="EMBL/GenBank/DDBJ databases">
        <title>Genome public.</title>
        <authorList>
            <person name="Liu C."/>
            <person name="Sun Q."/>
        </authorList>
    </citation>
    <scope>NUCLEOTIDE SEQUENCE [LARGE SCALE GENOMIC DNA]</scope>
    <source>
        <strain evidence="4 5">YIM B02515</strain>
    </source>
</reference>
<dbReference type="InterPro" id="IPR013785">
    <property type="entry name" value="Aldolase_TIM"/>
</dbReference>
<dbReference type="EMBL" id="JAESWC010000001">
    <property type="protein sequence ID" value="MBL4934644.1"/>
    <property type="molecule type" value="Genomic_DNA"/>
</dbReference>
<dbReference type="PANTHER" id="PTHR43656">
    <property type="entry name" value="BINDING OXIDOREDUCTASE, PUTATIVE (AFU_ORTHOLOGUE AFUA_2G08260)-RELATED"/>
    <property type="match status" value="1"/>
</dbReference>
<evidence type="ECO:0000259" key="3">
    <source>
        <dbReference type="Pfam" id="PF00724"/>
    </source>
</evidence>
<dbReference type="Gene3D" id="3.20.20.70">
    <property type="entry name" value="Aldolase class I"/>
    <property type="match status" value="1"/>
</dbReference>
<feature type="domain" description="NADH:flavin oxidoreductase/NADH oxidase N-terminal" evidence="3">
    <location>
        <begin position="4"/>
        <end position="336"/>
    </location>
</feature>
<accession>A0ABS1T5N5</accession>
<protein>
    <submittedName>
        <fullName evidence="4">NADH:flavin oxidoreductase</fullName>
    </submittedName>
</protein>
<comment type="caution">
    <text evidence="4">The sequence shown here is derived from an EMBL/GenBank/DDBJ whole genome shotgun (WGS) entry which is preliminary data.</text>
</comment>
<evidence type="ECO:0000313" key="4">
    <source>
        <dbReference type="EMBL" id="MBL4934644.1"/>
    </source>
</evidence>